<dbReference type="EMBL" id="JARQZJ010000031">
    <property type="protein sequence ID" value="KAK9873997.1"/>
    <property type="molecule type" value="Genomic_DNA"/>
</dbReference>
<dbReference type="AlphaFoldDB" id="A0AAW1U047"/>
<comment type="caution">
    <text evidence="2">The sequence shown here is derived from an EMBL/GenBank/DDBJ whole genome shotgun (WGS) entry which is preliminary data.</text>
</comment>
<evidence type="ECO:0000313" key="2">
    <source>
        <dbReference type="EMBL" id="KAK9873997.1"/>
    </source>
</evidence>
<feature type="non-terminal residue" evidence="2">
    <location>
        <position position="55"/>
    </location>
</feature>
<sequence length="55" mass="6531">MEKDRNMNRGTSNIRSLSKKEQKATKTLPKNNKRIKTKLIQRKEYAVEQTQKINI</sequence>
<dbReference type="Proteomes" id="UP001431783">
    <property type="component" value="Unassembled WGS sequence"/>
</dbReference>
<organism evidence="2 3">
    <name type="scientific">Henosepilachna vigintioctopunctata</name>
    <dbReference type="NCBI Taxonomy" id="420089"/>
    <lineage>
        <taxon>Eukaryota</taxon>
        <taxon>Metazoa</taxon>
        <taxon>Ecdysozoa</taxon>
        <taxon>Arthropoda</taxon>
        <taxon>Hexapoda</taxon>
        <taxon>Insecta</taxon>
        <taxon>Pterygota</taxon>
        <taxon>Neoptera</taxon>
        <taxon>Endopterygota</taxon>
        <taxon>Coleoptera</taxon>
        <taxon>Polyphaga</taxon>
        <taxon>Cucujiformia</taxon>
        <taxon>Coccinelloidea</taxon>
        <taxon>Coccinellidae</taxon>
        <taxon>Epilachninae</taxon>
        <taxon>Epilachnini</taxon>
        <taxon>Henosepilachna</taxon>
    </lineage>
</organism>
<reference evidence="2 3" key="1">
    <citation type="submission" date="2023-03" db="EMBL/GenBank/DDBJ databases">
        <title>Genome insight into feeding habits of ladybird beetles.</title>
        <authorList>
            <person name="Li H.-S."/>
            <person name="Huang Y.-H."/>
            <person name="Pang H."/>
        </authorList>
    </citation>
    <scope>NUCLEOTIDE SEQUENCE [LARGE SCALE GENOMIC DNA]</scope>
    <source>
        <strain evidence="2">SYSU_2023b</strain>
        <tissue evidence="2">Whole body</tissue>
    </source>
</reference>
<protein>
    <submittedName>
        <fullName evidence="2">Uncharacterized protein</fullName>
    </submittedName>
</protein>
<gene>
    <name evidence="2" type="ORF">WA026_002345</name>
</gene>
<feature type="region of interest" description="Disordered" evidence="1">
    <location>
        <begin position="1"/>
        <end position="34"/>
    </location>
</feature>
<proteinExistence type="predicted"/>
<accession>A0AAW1U047</accession>
<evidence type="ECO:0000313" key="3">
    <source>
        <dbReference type="Proteomes" id="UP001431783"/>
    </source>
</evidence>
<keyword evidence="3" id="KW-1185">Reference proteome</keyword>
<name>A0AAW1U047_9CUCU</name>
<evidence type="ECO:0000256" key="1">
    <source>
        <dbReference type="SAM" id="MobiDB-lite"/>
    </source>
</evidence>